<dbReference type="EMBL" id="MU167305">
    <property type="protein sequence ID" value="KAG0143998.1"/>
    <property type="molecule type" value="Genomic_DNA"/>
</dbReference>
<dbReference type="InterPro" id="IPR000073">
    <property type="entry name" value="AB_hydrolase_1"/>
</dbReference>
<protein>
    <recommendedName>
        <fullName evidence="1">AB hydrolase-1 domain-containing protein</fullName>
    </recommendedName>
</protein>
<reference evidence="2" key="1">
    <citation type="submission" date="2013-11" db="EMBL/GenBank/DDBJ databases">
        <title>Genome sequence of the fusiform rust pathogen reveals effectors for host alternation and coevolution with pine.</title>
        <authorList>
            <consortium name="DOE Joint Genome Institute"/>
            <person name="Smith K."/>
            <person name="Pendleton A."/>
            <person name="Kubisiak T."/>
            <person name="Anderson C."/>
            <person name="Salamov A."/>
            <person name="Aerts A."/>
            <person name="Riley R."/>
            <person name="Clum A."/>
            <person name="Lindquist E."/>
            <person name="Ence D."/>
            <person name="Campbell M."/>
            <person name="Kronenberg Z."/>
            <person name="Feau N."/>
            <person name="Dhillon B."/>
            <person name="Hamelin R."/>
            <person name="Burleigh J."/>
            <person name="Smith J."/>
            <person name="Yandell M."/>
            <person name="Nelson C."/>
            <person name="Grigoriev I."/>
            <person name="Davis J."/>
        </authorList>
    </citation>
    <scope>NUCLEOTIDE SEQUENCE</scope>
    <source>
        <strain evidence="2">G11</strain>
    </source>
</reference>
<sequence>MPHLEISSEVSMYYEIVSSEPNNPWLLLIHPFISNFSVIKDFAEQPVIKSMFNCILFEMRYHGRTRAPLSAKLDRHTFATDLAMGMQKLQLPPVHVIAGQANTSEVALALAAIFPEKVLSIFLCGLGPDLYSEATEAAFHECIQCIVFPADQEQWEEGMNELHYIHFHEDTNVAREDEMRVIDEWTDILIKRYSPRKASLITALGMVEMGRQPTPQAFLDSLTQPLFICHGAASTVMTEAESFERYLTYPNLDLRSKFESIPGAPLVLLPLYTPLLTEKYVAWIRPILEDRGQTDPQPSISDFTKSLNRLATLYDKPSIADRDPFESSSYHVIDENSYEDREMKLAGVKMAEKEAILLPGEEAPESWTDASQDEKTPWRFTKRFEAQM</sequence>
<dbReference type="Pfam" id="PF00561">
    <property type="entry name" value="Abhydrolase_1"/>
    <property type="match status" value="1"/>
</dbReference>
<comment type="caution">
    <text evidence="2">The sequence shown here is derived from an EMBL/GenBank/DDBJ whole genome shotgun (WGS) entry which is preliminary data.</text>
</comment>
<evidence type="ECO:0000313" key="2">
    <source>
        <dbReference type="EMBL" id="KAG0143998.1"/>
    </source>
</evidence>
<evidence type="ECO:0000259" key="1">
    <source>
        <dbReference type="Pfam" id="PF00561"/>
    </source>
</evidence>
<accession>A0A9P6NDL0</accession>
<proteinExistence type="predicted"/>
<dbReference type="Proteomes" id="UP000886653">
    <property type="component" value="Unassembled WGS sequence"/>
</dbReference>
<feature type="domain" description="AB hydrolase-1" evidence="1">
    <location>
        <begin position="25"/>
        <end position="126"/>
    </location>
</feature>
<dbReference type="OrthoDB" id="19657at2759"/>
<keyword evidence="3" id="KW-1185">Reference proteome</keyword>
<dbReference type="SUPFAM" id="SSF53474">
    <property type="entry name" value="alpha/beta-Hydrolases"/>
    <property type="match status" value="1"/>
</dbReference>
<dbReference type="Gene3D" id="3.40.50.1820">
    <property type="entry name" value="alpha/beta hydrolase"/>
    <property type="match status" value="1"/>
</dbReference>
<organism evidence="2 3">
    <name type="scientific">Cronartium quercuum f. sp. fusiforme G11</name>
    <dbReference type="NCBI Taxonomy" id="708437"/>
    <lineage>
        <taxon>Eukaryota</taxon>
        <taxon>Fungi</taxon>
        <taxon>Dikarya</taxon>
        <taxon>Basidiomycota</taxon>
        <taxon>Pucciniomycotina</taxon>
        <taxon>Pucciniomycetes</taxon>
        <taxon>Pucciniales</taxon>
        <taxon>Coleosporiaceae</taxon>
        <taxon>Cronartium</taxon>
    </lineage>
</organism>
<evidence type="ECO:0000313" key="3">
    <source>
        <dbReference type="Proteomes" id="UP000886653"/>
    </source>
</evidence>
<dbReference type="AlphaFoldDB" id="A0A9P6NDL0"/>
<name>A0A9P6NDL0_9BASI</name>
<dbReference type="InterPro" id="IPR029058">
    <property type="entry name" value="AB_hydrolase_fold"/>
</dbReference>
<gene>
    <name evidence="2" type="ORF">CROQUDRAFT_660531</name>
</gene>